<dbReference type="Pfam" id="PF01315">
    <property type="entry name" value="Ald_Xan_dh_C"/>
    <property type="match status" value="1"/>
</dbReference>
<dbReference type="InterPro" id="IPR008274">
    <property type="entry name" value="AldOxase/xan_DH_MoCoBD1"/>
</dbReference>
<evidence type="ECO:0000313" key="4">
    <source>
        <dbReference type="Proteomes" id="UP000192936"/>
    </source>
</evidence>
<dbReference type="InterPro" id="IPR000674">
    <property type="entry name" value="Ald_Oxase/Xan_DH_a/b"/>
</dbReference>
<evidence type="ECO:0000256" key="1">
    <source>
        <dbReference type="SAM" id="MobiDB-lite"/>
    </source>
</evidence>
<feature type="domain" description="Aldehyde oxidase/xanthine dehydrogenase a/b hammerhead" evidence="2">
    <location>
        <begin position="32"/>
        <end position="138"/>
    </location>
</feature>
<name>A0A1X7HNK9_9PROT</name>
<dbReference type="OrthoDB" id="8428274at2"/>
<dbReference type="SUPFAM" id="SSF54665">
    <property type="entry name" value="CO dehydrogenase molybdoprotein N-domain-like"/>
    <property type="match status" value="1"/>
</dbReference>
<dbReference type="Proteomes" id="UP000192936">
    <property type="component" value="Unassembled WGS sequence"/>
</dbReference>
<gene>
    <name evidence="3" type="ORF">SAMN02982917_6913</name>
</gene>
<dbReference type="PANTHER" id="PTHR11908:SF123">
    <property type="entry name" value="ALDEHYDE OXIDOREDUCTASE MOLYBDENUM-BINDING SUBUNIT PAOC"/>
    <property type="match status" value="1"/>
</dbReference>
<evidence type="ECO:0000313" key="3">
    <source>
        <dbReference type="EMBL" id="SMF89961.1"/>
    </source>
</evidence>
<evidence type="ECO:0000259" key="2">
    <source>
        <dbReference type="SMART" id="SM01008"/>
    </source>
</evidence>
<feature type="region of interest" description="Disordered" evidence="1">
    <location>
        <begin position="391"/>
        <end position="419"/>
    </location>
</feature>
<accession>A0A1X7HNK9</accession>
<dbReference type="AlphaFoldDB" id="A0A1X7HNK9"/>
<dbReference type="InterPro" id="IPR016208">
    <property type="entry name" value="Ald_Oxase/xanthine_DH-like"/>
</dbReference>
<dbReference type="Pfam" id="PF20256">
    <property type="entry name" value="MoCoBD_2"/>
    <property type="match status" value="1"/>
</dbReference>
<dbReference type="InterPro" id="IPR036856">
    <property type="entry name" value="Ald_Oxase/Xan_DH_a/b_sf"/>
</dbReference>
<dbReference type="GO" id="GO:0016491">
    <property type="term" value="F:oxidoreductase activity"/>
    <property type="evidence" value="ECO:0007669"/>
    <property type="project" value="InterPro"/>
</dbReference>
<dbReference type="PANTHER" id="PTHR11908">
    <property type="entry name" value="XANTHINE DEHYDROGENASE"/>
    <property type="match status" value="1"/>
</dbReference>
<dbReference type="SUPFAM" id="SSF56003">
    <property type="entry name" value="Molybdenum cofactor-binding domain"/>
    <property type="match status" value="1"/>
</dbReference>
<dbReference type="InterPro" id="IPR046867">
    <property type="entry name" value="AldOxase/xan_DH_MoCoBD2"/>
</dbReference>
<dbReference type="EMBL" id="FXAK01000009">
    <property type="protein sequence ID" value="SMF89961.1"/>
    <property type="molecule type" value="Genomic_DNA"/>
</dbReference>
<dbReference type="InterPro" id="IPR037165">
    <property type="entry name" value="AldOxase/xan_DH_Mopterin-bd_sf"/>
</dbReference>
<dbReference type="Gene3D" id="3.90.1170.50">
    <property type="entry name" value="Aldehyde oxidase/xanthine dehydrogenase, a/b hammerhead"/>
    <property type="match status" value="1"/>
</dbReference>
<sequence length="755" mass="80334">MKFETAATVNPIDRMKVIGWPTERIDGPFKATGRASYAYEWHDVVPNQAYGYIVASAIAKGRINRLDVSRAKQAPGVIAVVTAENAGKLGKAQRNTATVLGGPEIEHYHQLIAVVVAETFEQARAAAGLVEVDYTREPGRFDLKAECDSATDPGKITGGKSDTTVGDFDRAYAAAPVTLDATYTTPDQSHMMMEPPSTIAAWDGGSLTVWTSHQMVDWARSDLATTFGMQKEKVRVVSPYVGGGFGAKLFLRADAVAAVLGARAAGRPVKVALPRPLSVNNTVHRPATIQRIRIGAEPGGKITAIAHESWSGDLPDGKADGAVHQTRLLYAGANRMTATRLATLNLPEGNAMRAPGEATGLMALEIAIDEMAEKLGLDPVEFRILNDTQIVPDSPSEASDDDPQAGAPTEGHESPERRFSQRHLVECLRLGAEKFGWNRRNPRPGQSREGDWLIGLGMAAAIRGNHMTKSAARVRLDRRGIVTVETDMTDIGTGSYTIIAQTAAEMMGVLLDKVVVRLGDSAFPVSAGSGGQWGANCSTSGVYAACVKLREAVAQKLGFNALDAVFEDGHVRSGGRSLPLVQAAGDGEIVAEDMVEFGGITEQYEQATFGAQFVEVAVDAYTGETRIRRMLSVCDCGRILNPTAARSQVIGGMTMGVGAALTEELAVDKRFGFFVNHDLAGYEVPVHADIPHQEVIFLGDGDPMSSPMKSKGVAELGICGVAAAVANAIYNATGVRVRDYPLTLDKLLPGLPAIS</sequence>
<dbReference type="NCBIfam" id="NF041671">
    <property type="entry name" value="peri_hyde_PaoC"/>
    <property type="match status" value="1"/>
</dbReference>
<dbReference type="Pfam" id="PF02738">
    <property type="entry name" value="MoCoBD_1"/>
    <property type="match status" value="1"/>
</dbReference>
<proteinExistence type="predicted"/>
<dbReference type="GO" id="GO:0005506">
    <property type="term" value="F:iron ion binding"/>
    <property type="evidence" value="ECO:0007669"/>
    <property type="project" value="InterPro"/>
</dbReference>
<feature type="compositionally biased region" description="Basic and acidic residues" evidence="1">
    <location>
        <begin position="410"/>
        <end position="419"/>
    </location>
</feature>
<dbReference type="InterPro" id="IPR049648">
    <property type="entry name" value="PaoC-like"/>
</dbReference>
<dbReference type="SMART" id="SM01008">
    <property type="entry name" value="Ald_Xan_dh_C"/>
    <property type="match status" value="1"/>
</dbReference>
<reference evidence="3 4" key="1">
    <citation type="submission" date="2017-04" db="EMBL/GenBank/DDBJ databases">
        <authorList>
            <person name="Afonso C.L."/>
            <person name="Miller P.J."/>
            <person name="Scott M.A."/>
            <person name="Spackman E."/>
            <person name="Goraichik I."/>
            <person name="Dimitrov K.M."/>
            <person name="Suarez D.L."/>
            <person name="Swayne D.E."/>
        </authorList>
    </citation>
    <scope>NUCLEOTIDE SEQUENCE [LARGE SCALE GENOMIC DNA]</scope>
    <source>
        <strain evidence="3 4">A2P</strain>
    </source>
</reference>
<protein>
    <submittedName>
        <fullName evidence="3">Xanthine dehydrogenase, molybdenum binding subunit apoprotein</fullName>
    </submittedName>
</protein>
<dbReference type="Gene3D" id="3.30.365.10">
    <property type="entry name" value="Aldehyde oxidase/xanthine dehydrogenase, molybdopterin binding domain"/>
    <property type="match status" value="4"/>
</dbReference>
<dbReference type="RefSeq" id="WP_085091682.1">
    <property type="nucleotide sequence ID" value="NZ_FXAK01000009.1"/>
</dbReference>
<dbReference type="STRING" id="286727.SAMN02982917_6913"/>
<organism evidence="3 4">
    <name type="scientific">Azospirillum oryzae</name>
    <dbReference type="NCBI Taxonomy" id="286727"/>
    <lineage>
        <taxon>Bacteria</taxon>
        <taxon>Pseudomonadati</taxon>
        <taxon>Pseudomonadota</taxon>
        <taxon>Alphaproteobacteria</taxon>
        <taxon>Rhodospirillales</taxon>
        <taxon>Azospirillaceae</taxon>
        <taxon>Azospirillum</taxon>
    </lineage>
</organism>